<dbReference type="Pfam" id="PF26325">
    <property type="entry name" value="YhjD"/>
    <property type="match status" value="1"/>
</dbReference>
<proteinExistence type="predicted"/>
<protein>
    <submittedName>
        <fullName evidence="1">Aconitate hydratase</fullName>
    </submittedName>
</protein>
<gene>
    <name evidence="1" type="ORF">EK386_16345</name>
</gene>
<dbReference type="RefSeq" id="WP_126660251.1">
    <property type="nucleotide sequence ID" value="NZ_RYYR01000029.1"/>
</dbReference>
<evidence type="ECO:0000313" key="2">
    <source>
        <dbReference type="Proteomes" id="UP000287910"/>
    </source>
</evidence>
<sequence length="116" mass="13843">MINLLDRHSLHKLVVLELAVRSLQHDYVQLETLKMQKLYTTWTELLLKHLYPIYTAQKRQLAQKQIRIVRWRKIDMYFSDVLIATSGEDIALRYANQALKTEVEELLIQRFLSSIM</sequence>
<accession>A0A3S0PMR0</accession>
<dbReference type="Proteomes" id="UP000287910">
    <property type="component" value="Unassembled WGS sequence"/>
</dbReference>
<dbReference type="AlphaFoldDB" id="A0A3S0PMR0"/>
<comment type="caution">
    <text evidence="1">The sequence shown here is derived from an EMBL/GenBank/DDBJ whole genome shotgun (WGS) entry which is preliminary data.</text>
</comment>
<dbReference type="InterPro" id="IPR058600">
    <property type="entry name" value="YhjD-like"/>
</dbReference>
<dbReference type="EMBL" id="RYYR01000029">
    <property type="protein sequence ID" value="RUL48805.1"/>
    <property type="molecule type" value="Genomic_DNA"/>
</dbReference>
<organism evidence="1 2">
    <name type="scientific">Lysinibacillus antri</name>
    <dbReference type="NCBI Taxonomy" id="2498145"/>
    <lineage>
        <taxon>Bacteria</taxon>
        <taxon>Bacillati</taxon>
        <taxon>Bacillota</taxon>
        <taxon>Bacilli</taxon>
        <taxon>Bacillales</taxon>
        <taxon>Bacillaceae</taxon>
        <taxon>Lysinibacillus</taxon>
    </lineage>
</organism>
<name>A0A3S0PMR0_9BACI</name>
<reference evidence="1 2" key="1">
    <citation type="submission" date="2018-12" db="EMBL/GenBank/DDBJ databases">
        <title>Lysinibacillus antri sp. nov., isolated from a cave soil.</title>
        <authorList>
            <person name="Narsing Rao M.P."/>
            <person name="Zhang H."/>
            <person name="Dong Z.-Y."/>
            <person name="Niu X.-K."/>
            <person name="Zhang K."/>
            <person name="Fang B.-Z."/>
            <person name="Kang Y.-Q."/>
            <person name="Xiao M."/>
            <person name="Li W.-J."/>
        </authorList>
    </citation>
    <scope>NUCLEOTIDE SEQUENCE [LARGE SCALE GENOMIC DNA]</scope>
    <source>
        <strain evidence="1 2">SYSU K30002</strain>
    </source>
</reference>
<evidence type="ECO:0000313" key="1">
    <source>
        <dbReference type="EMBL" id="RUL48805.1"/>
    </source>
</evidence>
<keyword evidence="2" id="KW-1185">Reference proteome</keyword>